<evidence type="ECO:0000313" key="1">
    <source>
        <dbReference type="EMBL" id="KAF0692184.1"/>
    </source>
</evidence>
<dbReference type="OrthoDB" id="6687646at2759"/>
<proteinExistence type="predicted"/>
<reference evidence="1 2" key="1">
    <citation type="submission" date="2019-08" db="EMBL/GenBank/DDBJ databases">
        <title>Whole genome of Aphis craccivora.</title>
        <authorList>
            <person name="Voronova N.V."/>
            <person name="Shulinski R.S."/>
            <person name="Bandarenka Y.V."/>
            <person name="Zhorov D.G."/>
            <person name="Warner D."/>
        </authorList>
    </citation>
    <scope>NUCLEOTIDE SEQUENCE [LARGE SCALE GENOMIC DNA]</scope>
    <source>
        <strain evidence="1">180601</strain>
        <tissue evidence="1">Whole Body</tissue>
    </source>
</reference>
<evidence type="ECO:0000313" key="2">
    <source>
        <dbReference type="Proteomes" id="UP000478052"/>
    </source>
</evidence>
<dbReference type="AlphaFoldDB" id="A0A6G0VLK4"/>
<dbReference type="Proteomes" id="UP000478052">
    <property type="component" value="Unassembled WGS sequence"/>
</dbReference>
<sequence length="91" mass="10769">MTSRKMLLAESAALIDIKVNLVKNRLWVHEINKHRLSEGEFHTLFGKLKNHPVKFFEYCRMSETTFYIILEAIRSVIEKEDTNFRKAITVE</sequence>
<keyword evidence="2" id="KW-1185">Reference proteome</keyword>
<protein>
    <submittedName>
        <fullName evidence="1">Protein ALP1-like isoform X1</fullName>
    </submittedName>
</protein>
<organism evidence="1 2">
    <name type="scientific">Aphis craccivora</name>
    <name type="common">Cowpea aphid</name>
    <dbReference type="NCBI Taxonomy" id="307492"/>
    <lineage>
        <taxon>Eukaryota</taxon>
        <taxon>Metazoa</taxon>
        <taxon>Ecdysozoa</taxon>
        <taxon>Arthropoda</taxon>
        <taxon>Hexapoda</taxon>
        <taxon>Insecta</taxon>
        <taxon>Pterygota</taxon>
        <taxon>Neoptera</taxon>
        <taxon>Paraneoptera</taxon>
        <taxon>Hemiptera</taxon>
        <taxon>Sternorrhyncha</taxon>
        <taxon>Aphidomorpha</taxon>
        <taxon>Aphidoidea</taxon>
        <taxon>Aphididae</taxon>
        <taxon>Aphidini</taxon>
        <taxon>Aphis</taxon>
        <taxon>Aphis</taxon>
    </lineage>
</organism>
<name>A0A6G0VLK4_APHCR</name>
<gene>
    <name evidence="1" type="ORF">FWK35_00036861</name>
</gene>
<dbReference type="EMBL" id="VUJU01015761">
    <property type="protein sequence ID" value="KAF0692184.1"/>
    <property type="molecule type" value="Genomic_DNA"/>
</dbReference>
<comment type="caution">
    <text evidence="1">The sequence shown here is derived from an EMBL/GenBank/DDBJ whole genome shotgun (WGS) entry which is preliminary data.</text>
</comment>
<accession>A0A6G0VLK4</accession>